<comment type="caution">
    <text evidence="2">The sequence shown here is derived from an EMBL/GenBank/DDBJ whole genome shotgun (WGS) entry which is preliminary data.</text>
</comment>
<gene>
    <name evidence="2" type="ORF">P250_02650</name>
</gene>
<protein>
    <recommendedName>
        <fullName evidence="1">ATPase AAA-type core domain-containing protein</fullName>
    </recommendedName>
</protein>
<dbReference type="Gene3D" id="3.40.50.300">
    <property type="entry name" value="P-loop containing nucleotide triphosphate hydrolases"/>
    <property type="match status" value="1"/>
</dbReference>
<organism evidence="2 3">
    <name type="scientific">Francisella tularensis subsp. tularensis str. SCHU S4 substr. FSC237</name>
    <dbReference type="NCBI Taxonomy" id="1341660"/>
    <lineage>
        <taxon>Bacteria</taxon>
        <taxon>Pseudomonadati</taxon>
        <taxon>Pseudomonadota</taxon>
        <taxon>Gammaproteobacteria</taxon>
        <taxon>Thiotrichales</taxon>
        <taxon>Francisellaceae</taxon>
        <taxon>Francisella</taxon>
    </lineage>
</organism>
<name>A0AAD3ASK6_FRATT</name>
<dbReference type="EMBL" id="JIDS01000002">
    <property type="protein sequence ID" value="EZK37894.1"/>
    <property type="molecule type" value="Genomic_DNA"/>
</dbReference>
<feature type="domain" description="ATPase AAA-type core" evidence="1">
    <location>
        <begin position="24"/>
        <end position="136"/>
    </location>
</feature>
<evidence type="ECO:0000313" key="2">
    <source>
        <dbReference type="EMBL" id="EZK37894.1"/>
    </source>
</evidence>
<dbReference type="InterPro" id="IPR003959">
    <property type="entry name" value="ATPase_AAA_core"/>
</dbReference>
<dbReference type="RefSeq" id="WP_003023231.1">
    <property type="nucleotide sequence ID" value="NZ_KK211923.1"/>
</dbReference>
<sequence>MKITRLKIKGYKNLDIDIKHESDIMAFIGLNGSGKSNVLEALSFIFREIYKNKQEDILKKVCKNIPFEFEIYFKTQNSEDSTYRFIGKKGNFTFSNSSFDDEPYGIDERAFVDAVPKKVVTIYSGEEKRFWTKFYKPIFDDFIKHINSSKIIPRQDMVFISRKHWGISLLSLLLSDLEDNQNFIKEVLKIEKINKIKIEFNKKDIKAGKLAKLKNLLN</sequence>
<proteinExistence type="predicted"/>
<dbReference type="AlphaFoldDB" id="A0AAD3ASK6"/>
<dbReference type="SUPFAM" id="SSF52540">
    <property type="entry name" value="P-loop containing nucleoside triphosphate hydrolases"/>
    <property type="match status" value="1"/>
</dbReference>
<dbReference type="InterPro" id="IPR027417">
    <property type="entry name" value="P-loop_NTPase"/>
</dbReference>
<evidence type="ECO:0000313" key="3">
    <source>
        <dbReference type="Proteomes" id="UP000023806"/>
    </source>
</evidence>
<reference evidence="2 3" key="1">
    <citation type="submission" date="2014-03" db="EMBL/GenBank/DDBJ databases">
        <title>The Genome Sequence of Francisella tularensis subsp. tularensis str. SCHU S4 substr. FSC043.</title>
        <authorList>
            <consortium name="The Broad Institute Genomics Platform"/>
            <consortium name="The Broad Institute Genome Sequencing Center for Infectious Disease"/>
            <person name="Chapman S.B."/>
            <person name="Guina T."/>
            <person name="Gelhaus C."/>
            <person name="Comer J."/>
            <person name="Sellati T."/>
            <person name="Sjostedt A."/>
            <person name="Young S.K."/>
            <person name="Zeng Q."/>
            <person name="Gargeya S."/>
            <person name="Abouelleil A."/>
            <person name="Alvarado L."/>
            <person name="Chapman S.B."/>
            <person name="Gainer-Dewar J."/>
            <person name="Goldberg J."/>
            <person name="Griggs A."/>
            <person name="Gujja S."/>
            <person name="Hansen M."/>
            <person name="Howarth C."/>
            <person name="Imamovic A."/>
            <person name="Larimer J."/>
            <person name="Murphy C."/>
            <person name="Naylor J."/>
            <person name="Pearson M."/>
            <person name="Poon T.W."/>
            <person name="Priest M."/>
            <person name="Roberts A."/>
            <person name="Saif S."/>
            <person name="Shea T."/>
            <person name="Sykes S."/>
            <person name="Wortman J."/>
            <person name="Nusbaum C."/>
            <person name="Birren B."/>
        </authorList>
    </citation>
    <scope>NUCLEOTIDE SEQUENCE [LARGE SCALE GENOMIC DNA]</scope>
    <source>
        <strain evidence="2 3">Schu S4</strain>
    </source>
</reference>
<evidence type="ECO:0000259" key="1">
    <source>
        <dbReference type="Pfam" id="PF13304"/>
    </source>
</evidence>
<dbReference type="Proteomes" id="UP000023806">
    <property type="component" value="Unassembled WGS sequence"/>
</dbReference>
<dbReference type="Pfam" id="PF13304">
    <property type="entry name" value="AAA_21"/>
    <property type="match status" value="1"/>
</dbReference>
<accession>A0AAD3ASK6</accession>